<dbReference type="PANTHER" id="PTHR42916">
    <property type="entry name" value="2-SUCCINYL-5-ENOLPYRUVYL-6-HYDROXY-3-CYCLOHEXENE-1-CARBOXYLATE SYNTHASE"/>
    <property type="match status" value="1"/>
</dbReference>
<reference evidence="5" key="1">
    <citation type="submission" date="2022-07" db="EMBL/GenBank/DDBJ databases">
        <title>Genome sequencing of Photobacterium atrarenae GJH2-4.</title>
        <authorList>
            <person name="Park S.-J."/>
        </authorList>
    </citation>
    <scope>NUCLEOTIDE SEQUENCE</scope>
    <source>
        <strain evidence="5">GJH2-4</strain>
    </source>
</reference>
<keyword evidence="6" id="KW-1185">Reference proteome</keyword>
<sequence>MVFLHGLLGSGLDWAPVIRHCSSAYPCLTIDLPGHGQSRDITALGFDDVNQQISDILCQYGIRRYVLIGYSMGARLGMYHACMPRPANGPTLVGLVLEGGHFGLPESQRAARLANDEHWAQRFMVGPPEQVLSDWYQQPVFASLDAAQRQYLITQRRDLFGPGIAQMLRATSLAKQPVLLAALGELPLPVHYICGEKDAKFRALAASSALEVSVIPAAGHNVHAEQPDLFSAALAQFLIQFQ</sequence>
<keyword evidence="2 3" id="KW-0456">Lyase</keyword>
<dbReference type="NCBIfam" id="TIGR03695">
    <property type="entry name" value="menH_SHCHC"/>
    <property type="match status" value="1"/>
</dbReference>
<comment type="catalytic activity">
    <reaction evidence="3">
        <text>5-enolpyruvoyl-6-hydroxy-2-succinyl-cyclohex-3-ene-1-carboxylate = (1R,6R)-6-hydroxy-2-succinyl-cyclohexa-2,4-diene-1-carboxylate + pyruvate</text>
        <dbReference type="Rhea" id="RHEA:25597"/>
        <dbReference type="ChEBI" id="CHEBI:15361"/>
        <dbReference type="ChEBI" id="CHEBI:58689"/>
        <dbReference type="ChEBI" id="CHEBI:58818"/>
        <dbReference type="EC" id="4.2.99.20"/>
    </reaction>
</comment>
<comment type="similarity">
    <text evidence="3">Belongs to the AB hydrolase superfamily. MenH family.</text>
</comment>
<evidence type="ECO:0000313" key="6">
    <source>
        <dbReference type="Proteomes" id="UP001057998"/>
    </source>
</evidence>
<gene>
    <name evidence="3 5" type="primary">menH</name>
    <name evidence="5" type="ORF">NNL38_11220</name>
</gene>
<dbReference type="EMBL" id="CP101508">
    <property type="protein sequence ID" value="UTV26915.1"/>
    <property type="molecule type" value="Genomic_DNA"/>
</dbReference>
<dbReference type="SUPFAM" id="SSF53474">
    <property type="entry name" value="alpha/beta-Hydrolases"/>
    <property type="match status" value="1"/>
</dbReference>
<evidence type="ECO:0000256" key="1">
    <source>
        <dbReference type="ARBA" id="ARBA00022428"/>
    </source>
</evidence>
<proteinExistence type="inferred from homology"/>
<comment type="pathway">
    <text evidence="3">Quinol/quinone metabolism; menaquinone biosynthesis.</text>
</comment>
<dbReference type="InterPro" id="IPR022485">
    <property type="entry name" value="SHCHC_synthase_MenH"/>
</dbReference>
<comment type="pathway">
    <text evidence="3">Quinol/quinone metabolism; 1,4-dihydroxy-2-naphthoate biosynthesis; 1,4-dihydroxy-2-naphthoate from chorismate: step 3/7.</text>
</comment>
<evidence type="ECO:0000259" key="4">
    <source>
        <dbReference type="Pfam" id="PF12697"/>
    </source>
</evidence>
<dbReference type="Gene3D" id="3.40.50.1820">
    <property type="entry name" value="alpha/beta hydrolase"/>
    <property type="match status" value="1"/>
</dbReference>
<dbReference type="InterPro" id="IPR029058">
    <property type="entry name" value="AB_hydrolase_fold"/>
</dbReference>
<keyword evidence="1 3" id="KW-0474">Menaquinone biosynthesis</keyword>
<accession>A0ABY5GCG8</accession>
<comment type="subunit">
    <text evidence="3">Monomer.</text>
</comment>
<dbReference type="EC" id="4.2.99.20" evidence="3"/>
<organism evidence="5 6">
    <name type="scientific">Photobacterium atrarenae</name>
    <dbReference type="NCBI Taxonomy" id="865757"/>
    <lineage>
        <taxon>Bacteria</taxon>
        <taxon>Pseudomonadati</taxon>
        <taxon>Pseudomonadota</taxon>
        <taxon>Gammaproteobacteria</taxon>
        <taxon>Vibrionales</taxon>
        <taxon>Vibrionaceae</taxon>
        <taxon>Photobacterium</taxon>
    </lineage>
</organism>
<protein>
    <recommendedName>
        <fullName evidence="3">Putative 2-succinyl-6-hydroxy-2,4-cyclohexadiene-1-carboxylate synthase</fullName>
        <shortName evidence="3">SHCHC synthase</shortName>
        <ecNumber evidence="3">4.2.99.20</ecNumber>
    </recommendedName>
</protein>
<evidence type="ECO:0000256" key="2">
    <source>
        <dbReference type="ARBA" id="ARBA00023239"/>
    </source>
</evidence>
<evidence type="ECO:0000313" key="5">
    <source>
        <dbReference type="EMBL" id="UTV26915.1"/>
    </source>
</evidence>
<name>A0ABY5GCG8_9GAMM</name>
<dbReference type="HAMAP" id="MF_01660">
    <property type="entry name" value="MenH"/>
    <property type="match status" value="1"/>
</dbReference>
<feature type="domain" description="AB hydrolase-1" evidence="4">
    <location>
        <begin position="1"/>
        <end position="232"/>
    </location>
</feature>
<comment type="function">
    <text evidence="3">Catalyzes a proton abstraction reaction that results in 2,5-elimination of pyruvate from 2-succinyl-5-enolpyruvyl-6-hydroxy-3-cyclohexene-1-carboxylate (SEPHCHC) and the formation of 2-succinyl-6-hydroxy-2,4-cyclohexadiene-1-carboxylate (SHCHC).</text>
</comment>
<dbReference type="InterPro" id="IPR000073">
    <property type="entry name" value="AB_hydrolase_1"/>
</dbReference>
<dbReference type="Proteomes" id="UP001057998">
    <property type="component" value="Chromosome 1"/>
</dbReference>
<evidence type="ECO:0000256" key="3">
    <source>
        <dbReference type="HAMAP-Rule" id="MF_01660"/>
    </source>
</evidence>
<dbReference type="Pfam" id="PF12697">
    <property type="entry name" value="Abhydrolase_6"/>
    <property type="match status" value="1"/>
</dbReference>
<dbReference type="NCBIfam" id="NF008340">
    <property type="entry name" value="PRK11126.1"/>
    <property type="match status" value="1"/>
</dbReference>
<dbReference type="PANTHER" id="PTHR42916:SF1">
    <property type="entry name" value="PROTEIN PHYLLO, CHLOROPLASTIC"/>
    <property type="match status" value="1"/>
</dbReference>
<dbReference type="GO" id="GO:0070205">
    <property type="term" value="F:2-succinyl-6-hydroxy-2,4-cyclohexadiene-1-carboxylate synthase activity"/>
    <property type="evidence" value="ECO:0007669"/>
    <property type="project" value="UniProtKB-EC"/>
</dbReference>